<dbReference type="Proteomes" id="UP000651452">
    <property type="component" value="Unassembled WGS sequence"/>
</dbReference>
<feature type="compositionally biased region" description="Polar residues" evidence="2">
    <location>
        <begin position="414"/>
        <end position="429"/>
    </location>
</feature>
<evidence type="ECO:0000256" key="2">
    <source>
        <dbReference type="SAM" id="MobiDB-lite"/>
    </source>
</evidence>
<organism evidence="3 4">
    <name type="scientific">Ascochyta lentis</name>
    <dbReference type="NCBI Taxonomy" id="205686"/>
    <lineage>
        <taxon>Eukaryota</taxon>
        <taxon>Fungi</taxon>
        <taxon>Dikarya</taxon>
        <taxon>Ascomycota</taxon>
        <taxon>Pezizomycotina</taxon>
        <taxon>Dothideomycetes</taxon>
        <taxon>Pleosporomycetidae</taxon>
        <taxon>Pleosporales</taxon>
        <taxon>Pleosporineae</taxon>
        <taxon>Didymellaceae</taxon>
        <taxon>Ascochyta</taxon>
    </lineage>
</organism>
<feature type="compositionally biased region" description="Low complexity" evidence="2">
    <location>
        <begin position="2261"/>
        <end position="2272"/>
    </location>
</feature>
<feature type="region of interest" description="Disordered" evidence="2">
    <location>
        <begin position="1"/>
        <end position="190"/>
    </location>
</feature>
<feature type="compositionally biased region" description="Basic and acidic residues" evidence="2">
    <location>
        <begin position="115"/>
        <end position="156"/>
    </location>
</feature>
<feature type="compositionally biased region" description="Basic and acidic residues" evidence="2">
    <location>
        <begin position="1"/>
        <end position="16"/>
    </location>
</feature>
<evidence type="ECO:0000313" key="4">
    <source>
        <dbReference type="Proteomes" id="UP000651452"/>
    </source>
</evidence>
<feature type="compositionally biased region" description="Basic and acidic residues" evidence="2">
    <location>
        <begin position="1207"/>
        <end position="1225"/>
    </location>
</feature>
<dbReference type="PROSITE" id="PS00018">
    <property type="entry name" value="EF_HAND_1"/>
    <property type="match status" value="1"/>
</dbReference>
<feature type="region of interest" description="Disordered" evidence="2">
    <location>
        <begin position="2058"/>
        <end position="2081"/>
    </location>
</feature>
<keyword evidence="4" id="KW-1185">Reference proteome</keyword>
<feature type="region of interest" description="Disordered" evidence="2">
    <location>
        <begin position="407"/>
        <end position="429"/>
    </location>
</feature>
<reference evidence="3" key="1">
    <citation type="submission" date="2018-12" db="EMBL/GenBank/DDBJ databases">
        <authorList>
            <person name="Syme R.A."/>
            <person name="Farfan-Caceres L."/>
            <person name="Lichtenzveig J."/>
        </authorList>
    </citation>
    <scope>NUCLEOTIDE SEQUENCE</scope>
    <source>
        <strain evidence="3">Al4</strain>
    </source>
</reference>
<feature type="compositionally biased region" description="Polar residues" evidence="2">
    <location>
        <begin position="2145"/>
        <end position="2156"/>
    </location>
</feature>
<keyword evidence="1" id="KW-0175">Coiled coil</keyword>
<dbReference type="EMBL" id="RZGK01000002">
    <property type="protein sequence ID" value="KAF9700852.1"/>
    <property type="molecule type" value="Genomic_DNA"/>
</dbReference>
<feature type="coiled-coil region" evidence="1">
    <location>
        <begin position="1906"/>
        <end position="2012"/>
    </location>
</feature>
<sequence>MASMEREHSQDRELVRHHGSSFSSMDRSIPMWDSADPDRAPPPLPLNPGSPTLTTRPNTSAAIMRAAKALEEKARESLPASSYTTNPMPSRSPERSLIKGNQHKRMQSLQPNSVRDLRSYLDTHKSPDRSPERPQTRDGSRSREAERDYFGKEMDARLGQFGTPSPSSTYDLSHTPTTRPSHRAILGENTPPSATMKALQTMTIPPHILDPPLQNITNSATPTPAPGQPLDSISTQLLSITNIVSSLQKDMSQLSRRSKDNATDLISLKEATNSRDEDIRQSLKDLLTSMSEKQKAAAAAAAAVEEARSAPLNLHDPHMTPTKQFTFPRMSSPSGWADERMGSPNPYSVEGAASVAMLEKIIREMVTKDGQERLIANLQVIVDKANGDTAKKVSELVEFVKQGSANNLAPPGSASFQPSPGSGALTRTLSEGYTSPKAADFISEEMLKYLRKIKDTAAESGCVTMATKSLVQDLRGEVLGMGRELARKIEEAEQAKAVEPHADPEQTTQEINAIIQEGLDDLKEHMDKVMRERRRQSMSSVVTRGTVDNNEVYDVVKHALAERGLDQYSAQGAPLDKEAIVAAIREAYDSVEMKPNVEIQQFGLERDEILQCLRDGLQDYNGSGAVSKDEIADMIQDSLQQLRLPPPVNEANEIREEILMAVRDSLEELKPSLVPQQPQNDGLSRDVLLDAIKEALSTHEFGPQEVEIPQEALFDAVKAGLEASQPDVDANNEVIVQRIQALVETMHSEFKAYSSANGHDTEQVLDALRDGLDRLGAEMQGHFDKAPDANQQDAIVDSFRVELDKLREDVQGYVAEGPRGDQEWSRGDMVTFIKTELENLHEGLSAKLVPASGDKEELLAALKAGFEEMNSQVVLRSEDADSNEDINEALKHEFDQLKEVILGDTAGHKNDVLEKLEAGFDGLQVALREATATSTPNDALLAAMKEEFEHLRETIGGSLLKSGAADKDDMIDAIRELVDGLRAAHDTTSKESVTVLQADIGALKESLGGALVPATDNKAELLDAIKVSLDELKTSSASASVNEELLEAFRGELEQIRQSDGLTRQHGRADTEEVLEAVRLGLDDLRSHMEKKLDAPRDGPSSGEIVDAINDGLEGLRADVTKLADKPVDMTVSYEILDTLKQGLAALREDVALLKGNTSAPTPAPEVEIEVEVDAAPTGNEMVLAEAPSDGPAGDREIVDEPAAEETTEKVEETTSREIVPDSTQRNDVEKMELILSQIHAKVEAMDANISTPAPAPEAAAAPGTAMKDDLVSIEGMLKEVQAAVLVLQERDAPAPVLEGFAKKEDTDAIETLLVNTKAKIEELVFPDPATAVTKENLEDVELVVRTTSEALDALAKKIEEEGATKADVTVVQVIADDIKTALDEMKAAKPDDDADPKATKADVDAVSLLVDDLKAKLDDLKIPDPEEIPSKADIEQLTGLIHEFRDSHEKMKDTYEEDILKTANNFDDRRKEAESLVENITEVKTALDTMKEEIMTNFNEGGPIEGLKASFTTLEETIGANNVTADVKELMETLAREFERAHGSIEGLQNDHAEKSALHLEKHDEIKGAIVADFTEKLDDKFNVLMAKYDDAQLLADEQARVMKEKAEEQEKILETTKTMADELRLTIDTLGATITGMNERFEEHQTKMGTDSATAFEKLDGSLEKIDGAVAKFEEQKLEDKSEHSHTRDELKNIENIFVGLQDEITEHNPKFMMALREIEALVKAHYEHAQKSKEEADEHTRAMNDEAKARSEEIQNHFASLPKLLPAPAPEPEKYDDAPVQEKLDKLLAIEPPATYDDAPVQEKLDKLLAIEPSATYDDAPVQEKLDKLLAVEPSATYDDAAVQEKLDKLIGHADDAAKAAGQLERLDEIHAQVKVTAVEVSEFVAKQTQLTLEGNESKEREAEELALLVERRSAQKEQLEADLENLKVEKGAYKEQLHAELDDLKAEKDHVLQELKEEKARVMAELKEEKDRTMQELREEKDSLLAIVASLQAERENLANQKVRLTGEVSSLHTALDIRREELHMMDAKADALERRILNGIMDHSRALMIAKGSKSPSKLKKRMSVDAGAERSLPPSATANAVNMALKPRPAILRSAPNSSADRRIFSLSQISGNAPPAAKTHLAPTTANTSGGLKRAHSVKTNPRKSSWNGRPSAVVANKENAPLPEEDETEAEVPAPESVAPSTVAEDVASEAGTERRYSVASESNYAESYAEGENPGEDGRSNYGSEYTYGSGSYMSGSDLDRRTSYGSTVARSAAPAESAVEGASESESESEEESDAQTARLDASEVSGVTGSEISDVTASEVSEMPMPTESAIDRAVAAVAEEMKEDPKSFAPTDSGLGTEPPTAGLANGELVDADYFRRAAEEESVLGSTVG</sequence>
<feature type="region of interest" description="Disordered" evidence="2">
    <location>
        <begin position="1732"/>
        <end position="1755"/>
    </location>
</feature>
<dbReference type="OrthoDB" id="5423371at2759"/>
<feature type="compositionally biased region" description="Polar residues" evidence="2">
    <location>
        <begin position="162"/>
        <end position="179"/>
    </location>
</feature>
<comment type="caution">
    <text evidence="3">The sequence shown here is derived from an EMBL/GenBank/DDBJ whole genome shotgun (WGS) entry which is preliminary data.</text>
</comment>
<name>A0A8H7MMX4_9PLEO</name>
<feature type="compositionally biased region" description="Low complexity" evidence="2">
    <location>
        <begin position="2229"/>
        <end position="2246"/>
    </location>
</feature>
<reference evidence="3" key="2">
    <citation type="submission" date="2020-09" db="EMBL/GenBank/DDBJ databases">
        <title>Reference genome assembly for Australian Ascochyta lentis isolate Al4.</title>
        <authorList>
            <person name="Lee R.C."/>
            <person name="Farfan-Caceres L.M."/>
            <person name="Debler J.W."/>
            <person name="Williams A.H."/>
            <person name="Henares B.M."/>
        </authorList>
    </citation>
    <scope>NUCLEOTIDE SEQUENCE</scope>
    <source>
        <strain evidence="3">Al4</strain>
    </source>
</reference>
<dbReference type="InterPro" id="IPR018247">
    <property type="entry name" value="EF_Hand_1_Ca_BS"/>
</dbReference>
<accession>A0A8H7MMX4</accession>
<feature type="region of interest" description="Disordered" evidence="2">
    <location>
        <begin position="1203"/>
        <end position="1225"/>
    </location>
</feature>
<evidence type="ECO:0008006" key="5">
    <source>
        <dbReference type="Google" id="ProtNLM"/>
    </source>
</evidence>
<feature type="compositionally biased region" description="Polar residues" evidence="2">
    <location>
        <begin position="79"/>
        <end position="89"/>
    </location>
</feature>
<evidence type="ECO:0000313" key="3">
    <source>
        <dbReference type="EMBL" id="KAF9700852.1"/>
    </source>
</evidence>
<feature type="compositionally biased region" description="Acidic residues" evidence="2">
    <location>
        <begin position="2273"/>
        <end position="2284"/>
    </location>
</feature>
<protein>
    <recommendedName>
        <fullName evidence="5">Transport protein USO1</fullName>
    </recommendedName>
</protein>
<gene>
    <name evidence="3" type="ORF">EKO04_001136</name>
</gene>
<evidence type="ECO:0000256" key="1">
    <source>
        <dbReference type="SAM" id="Coils"/>
    </source>
</evidence>
<feature type="region of interest" description="Disordered" evidence="2">
    <location>
        <begin position="2117"/>
        <end position="2358"/>
    </location>
</feature>
<proteinExistence type="predicted"/>
<dbReference type="PANTHER" id="PTHR23159">
    <property type="entry name" value="CENTROSOMAL PROTEIN 2"/>
    <property type="match status" value="1"/>
</dbReference>
<feature type="compositionally biased region" description="Polar residues" evidence="2">
    <location>
        <begin position="2296"/>
        <end position="2310"/>
    </location>
</feature>
<dbReference type="PANTHER" id="PTHR23159:SF60">
    <property type="entry name" value="SPINDLE ASSEMBLY ABNORMAL PROTEIN 4"/>
    <property type="match status" value="1"/>
</dbReference>